<protein>
    <submittedName>
        <fullName evidence="6">Lrp/AsnC family transcriptional regulator</fullName>
    </submittedName>
</protein>
<dbReference type="PANTHER" id="PTHR30154:SF0">
    <property type="entry name" value="LEUCINE-RESPONSIVE REGULATORY PROTEIN"/>
    <property type="match status" value="1"/>
</dbReference>
<evidence type="ECO:0000256" key="2">
    <source>
        <dbReference type="ARBA" id="ARBA00023125"/>
    </source>
</evidence>
<organism evidence="6 7">
    <name type="scientific">Paracoccus nototheniae</name>
    <dbReference type="NCBI Taxonomy" id="2489002"/>
    <lineage>
        <taxon>Bacteria</taxon>
        <taxon>Pseudomonadati</taxon>
        <taxon>Pseudomonadota</taxon>
        <taxon>Alphaproteobacteria</taxon>
        <taxon>Rhodobacterales</taxon>
        <taxon>Paracoccaceae</taxon>
        <taxon>Paracoccus</taxon>
    </lineage>
</organism>
<sequence length="156" mass="17406">MTDLLDPINRRILAELLANARIPVTELARKVGLSKTPVALRIRQLEDAGLITGYRAILSPVRLGLTHVTYVEVRVSDTRQKALEAFNTAIRAVPEVEECYMIAGGFDYLLKVRSRDMADYRRIMAERISVLPHVHATSSHVAMEAVVEQGMLPLAE</sequence>
<dbReference type="InterPro" id="IPR000485">
    <property type="entry name" value="AsnC-type_HTH_dom"/>
</dbReference>
<name>A0ABW4DTU9_9RHOB</name>
<keyword evidence="1" id="KW-0805">Transcription regulation</keyword>
<accession>A0ABW4DTU9</accession>
<evidence type="ECO:0000256" key="4">
    <source>
        <dbReference type="ARBA" id="ARBA00023163"/>
    </source>
</evidence>
<dbReference type="InterPro" id="IPR036390">
    <property type="entry name" value="WH_DNA-bd_sf"/>
</dbReference>
<comment type="caution">
    <text evidence="6">The sequence shown here is derived from an EMBL/GenBank/DDBJ whole genome shotgun (WGS) entry which is preliminary data.</text>
</comment>
<dbReference type="Gene3D" id="3.30.70.920">
    <property type="match status" value="1"/>
</dbReference>
<dbReference type="Pfam" id="PF13412">
    <property type="entry name" value="HTH_24"/>
    <property type="match status" value="1"/>
</dbReference>
<dbReference type="SUPFAM" id="SSF54909">
    <property type="entry name" value="Dimeric alpha+beta barrel"/>
    <property type="match status" value="1"/>
</dbReference>
<keyword evidence="3" id="KW-0010">Activator</keyword>
<evidence type="ECO:0000313" key="7">
    <source>
        <dbReference type="Proteomes" id="UP001597302"/>
    </source>
</evidence>
<dbReference type="SMART" id="SM00344">
    <property type="entry name" value="HTH_ASNC"/>
    <property type="match status" value="1"/>
</dbReference>
<dbReference type="InterPro" id="IPR019887">
    <property type="entry name" value="Tscrpt_reg_AsnC/Lrp_C"/>
</dbReference>
<dbReference type="Proteomes" id="UP001597302">
    <property type="component" value="Unassembled WGS sequence"/>
</dbReference>
<dbReference type="InterPro" id="IPR001845">
    <property type="entry name" value="HTH_ArsR_DNA-bd_dom"/>
</dbReference>
<dbReference type="SMART" id="SM00418">
    <property type="entry name" value="HTH_ARSR"/>
    <property type="match status" value="1"/>
</dbReference>
<dbReference type="PROSITE" id="PS50956">
    <property type="entry name" value="HTH_ASNC_2"/>
    <property type="match status" value="1"/>
</dbReference>
<dbReference type="SUPFAM" id="SSF46785">
    <property type="entry name" value="Winged helix' DNA-binding domain"/>
    <property type="match status" value="1"/>
</dbReference>
<dbReference type="RefSeq" id="WP_131576325.1">
    <property type="nucleotide sequence ID" value="NZ_CBCSAJ010000049.1"/>
</dbReference>
<keyword evidence="4" id="KW-0804">Transcription</keyword>
<dbReference type="InterPro" id="IPR011008">
    <property type="entry name" value="Dimeric_a/b-barrel"/>
</dbReference>
<dbReference type="InterPro" id="IPR011991">
    <property type="entry name" value="ArsR-like_HTH"/>
</dbReference>
<dbReference type="InterPro" id="IPR019888">
    <property type="entry name" value="Tscrpt_reg_AsnC-like"/>
</dbReference>
<dbReference type="PRINTS" id="PR00033">
    <property type="entry name" value="HTHASNC"/>
</dbReference>
<evidence type="ECO:0000256" key="3">
    <source>
        <dbReference type="ARBA" id="ARBA00023159"/>
    </source>
</evidence>
<evidence type="ECO:0000256" key="1">
    <source>
        <dbReference type="ARBA" id="ARBA00023015"/>
    </source>
</evidence>
<dbReference type="CDD" id="cd00090">
    <property type="entry name" value="HTH_ARSR"/>
    <property type="match status" value="1"/>
</dbReference>
<proteinExistence type="predicted"/>
<gene>
    <name evidence="6" type="ORF">ACFQ5P_07255</name>
</gene>
<evidence type="ECO:0000259" key="5">
    <source>
        <dbReference type="PROSITE" id="PS50956"/>
    </source>
</evidence>
<dbReference type="PANTHER" id="PTHR30154">
    <property type="entry name" value="LEUCINE-RESPONSIVE REGULATORY PROTEIN"/>
    <property type="match status" value="1"/>
</dbReference>
<dbReference type="EMBL" id="JBHTOQ010000018">
    <property type="protein sequence ID" value="MFD1481085.1"/>
    <property type="molecule type" value="Genomic_DNA"/>
</dbReference>
<dbReference type="InterPro" id="IPR019885">
    <property type="entry name" value="Tscrpt_reg_HTH_AsnC-type_CS"/>
</dbReference>
<reference evidence="7" key="1">
    <citation type="journal article" date="2019" name="Int. J. Syst. Evol. Microbiol.">
        <title>The Global Catalogue of Microorganisms (GCM) 10K type strain sequencing project: providing services to taxonomists for standard genome sequencing and annotation.</title>
        <authorList>
            <consortium name="The Broad Institute Genomics Platform"/>
            <consortium name="The Broad Institute Genome Sequencing Center for Infectious Disease"/>
            <person name="Wu L."/>
            <person name="Ma J."/>
        </authorList>
    </citation>
    <scope>NUCLEOTIDE SEQUENCE [LARGE SCALE GENOMIC DNA]</scope>
    <source>
        <strain evidence="7">CCM 8875</strain>
    </source>
</reference>
<keyword evidence="7" id="KW-1185">Reference proteome</keyword>
<feature type="domain" description="HTH asnC-type" evidence="5">
    <location>
        <begin position="5"/>
        <end position="66"/>
    </location>
</feature>
<dbReference type="Gene3D" id="1.10.10.10">
    <property type="entry name" value="Winged helix-like DNA-binding domain superfamily/Winged helix DNA-binding domain"/>
    <property type="match status" value="1"/>
</dbReference>
<keyword evidence="2" id="KW-0238">DNA-binding</keyword>
<dbReference type="PROSITE" id="PS00519">
    <property type="entry name" value="HTH_ASNC_1"/>
    <property type="match status" value="1"/>
</dbReference>
<dbReference type="Pfam" id="PF01037">
    <property type="entry name" value="AsnC_trans_reg"/>
    <property type="match status" value="1"/>
</dbReference>
<evidence type="ECO:0000313" key="6">
    <source>
        <dbReference type="EMBL" id="MFD1481085.1"/>
    </source>
</evidence>
<dbReference type="InterPro" id="IPR036388">
    <property type="entry name" value="WH-like_DNA-bd_sf"/>
</dbReference>